<proteinExistence type="predicted"/>
<accession>A0A177SR45</accession>
<name>A0A177SR45_PSEPU</name>
<protein>
    <submittedName>
        <fullName evidence="2">Uncharacterized protein</fullName>
    </submittedName>
</protein>
<dbReference type="RefSeq" id="WP_064302290.1">
    <property type="nucleotide sequence ID" value="NZ_LUCV01000011.1"/>
</dbReference>
<evidence type="ECO:0000313" key="2">
    <source>
        <dbReference type="EMBL" id="OAI93442.1"/>
    </source>
</evidence>
<evidence type="ECO:0000256" key="1">
    <source>
        <dbReference type="SAM" id="MobiDB-lite"/>
    </source>
</evidence>
<evidence type="ECO:0000313" key="3">
    <source>
        <dbReference type="Proteomes" id="UP000077752"/>
    </source>
</evidence>
<comment type="caution">
    <text evidence="2">The sequence shown here is derived from an EMBL/GenBank/DDBJ whole genome shotgun (WGS) entry which is preliminary data.</text>
</comment>
<dbReference type="EMBL" id="LUCV01000011">
    <property type="protein sequence ID" value="OAI93442.1"/>
    <property type="molecule type" value="Genomic_DNA"/>
</dbReference>
<gene>
    <name evidence="2" type="ORF">AYO28_13660</name>
</gene>
<dbReference type="AlphaFoldDB" id="A0A177SR45"/>
<dbReference type="Proteomes" id="UP000077752">
    <property type="component" value="Unassembled WGS sequence"/>
</dbReference>
<reference evidence="2 3" key="1">
    <citation type="submission" date="2016-03" db="EMBL/GenBank/DDBJ databases">
        <title>Draft Genome Assembly of Pseudomonas putida strain CBF10-2.</title>
        <authorList>
            <person name="Iyer R.S."/>
            <person name="Damania A."/>
        </authorList>
    </citation>
    <scope>NUCLEOTIDE SEQUENCE [LARGE SCALE GENOMIC DNA]</scope>
    <source>
        <strain evidence="2 3">CBF10-2</strain>
    </source>
</reference>
<sequence length="105" mass="11824">MRVMNILTQNIIDNLTQLLKDPGRDTLQSLSVCAPVLIDELQQIKKNAIDRRDIMPLIQGALNEWLKQHPQPDGALRDLMETLQRHSAFKSPGDPITPSAMESPQ</sequence>
<feature type="region of interest" description="Disordered" evidence="1">
    <location>
        <begin position="84"/>
        <end position="105"/>
    </location>
</feature>
<organism evidence="2 3">
    <name type="scientific">Pseudomonas putida</name>
    <name type="common">Arthrobacter siderocapsulatus</name>
    <dbReference type="NCBI Taxonomy" id="303"/>
    <lineage>
        <taxon>Bacteria</taxon>
        <taxon>Pseudomonadati</taxon>
        <taxon>Pseudomonadota</taxon>
        <taxon>Gammaproteobacteria</taxon>
        <taxon>Pseudomonadales</taxon>
        <taxon>Pseudomonadaceae</taxon>
        <taxon>Pseudomonas</taxon>
    </lineage>
</organism>